<evidence type="ECO:0000256" key="2">
    <source>
        <dbReference type="ARBA" id="ARBA00022723"/>
    </source>
</evidence>
<accession>A0A507B4W1</accession>
<dbReference type="CDD" id="cd12148">
    <property type="entry name" value="fungal_TF_MHR"/>
    <property type="match status" value="1"/>
</dbReference>
<organism evidence="10 11">
    <name type="scientific">Thyridium curvatum</name>
    <dbReference type="NCBI Taxonomy" id="1093900"/>
    <lineage>
        <taxon>Eukaryota</taxon>
        <taxon>Fungi</taxon>
        <taxon>Dikarya</taxon>
        <taxon>Ascomycota</taxon>
        <taxon>Pezizomycotina</taxon>
        <taxon>Sordariomycetes</taxon>
        <taxon>Sordariomycetidae</taxon>
        <taxon>Thyridiales</taxon>
        <taxon>Thyridiaceae</taxon>
        <taxon>Thyridium</taxon>
    </lineage>
</organism>
<keyword evidence="6" id="KW-0804">Transcription</keyword>
<feature type="transmembrane region" description="Helical" evidence="8">
    <location>
        <begin position="522"/>
        <end position="542"/>
    </location>
</feature>
<dbReference type="GO" id="GO:0005634">
    <property type="term" value="C:nucleus"/>
    <property type="evidence" value="ECO:0007669"/>
    <property type="project" value="UniProtKB-SubCell"/>
</dbReference>
<dbReference type="GO" id="GO:0006351">
    <property type="term" value="P:DNA-templated transcription"/>
    <property type="evidence" value="ECO:0007669"/>
    <property type="project" value="InterPro"/>
</dbReference>
<evidence type="ECO:0000313" key="11">
    <source>
        <dbReference type="Proteomes" id="UP000319257"/>
    </source>
</evidence>
<feature type="domain" description="Zn(2)-C6 fungal-type" evidence="9">
    <location>
        <begin position="26"/>
        <end position="56"/>
    </location>
</feature>
<evidence type="ECO:0000256" key="5">
    <source>
        <dbReference type="ARBA" id="ARBA00023125"/>
    </source>
</evidence>
<gene>
    <name evidence="10" type="ORF">E0L32_005937</name>
</gene>
<keyword evidence="3" id="KW-0862">Zinc</keyword>
<keyword evidence="4" id="KW-0805">Transcription regulation</keyword>
<dbReference type="SUPFAM" id="SSF57701">
    <property type="entry name" value="Zn2/Cys6 DNA-binding domain"/>
    <property type="match status" value="1"/>
</dbReference>
<evidence type="ECO:0000256" key="1">
    <source>
        <dbReference type="ARBA" id="ARBA00004123"/>
    </source>
</evidence>
<evidence type="ECO:0000256" key="7">
    <source>
        <dbReference type="ARBA" id="ARBA00023242"/>
    </source>
</evidence>
<dbReference type="PANTHER" id="PTHR47782:SF12">
    <property type="entry name" value="ZN(II)2CYS6 TRANSCRIPTION FACTOR (EUROFUNG)"/>
    <property type="match status" value="1"/>
</dbReference>
<keyword evidence="8" id="KW-0472">Membrane</keyword>
<dbReference type="PANTHER" id="PTHR47782">
    <property type="entry name" value="ZN(II)2CYS6 TRANSCRIPTION FACTOR (EUROFUNG)-RELATED"/>
    <property type="match status" value="1"/>
</dbReference>
<evidence type="ECO:0000256" key="6">
    <source>
        <dbReference type="ARBA" id="ARBA00023163"/>
    </source>
</evidence>
<evidence type="ECO:0000256" key="8">
    <source>
        <dbReference type="SAM" id="Phobius"/>
    </source>
</evidence>
<reference evidence="10 11" key="1">
    <citation type="submission" date="2019-06" db="EMBL/GenBank/DDBJ databases">
        <title>Draft genome sequence of the filamentous fungus Phialemoniopsis curvata isolated from diesel fuel.</title>
        <authorList>
            <person name="Varaljay V.A."/>
            <person name="Lyon W.J."/>
            <person name="Crouch A.L."/>
            <person name="Drake C.E."/>
            <person name="Hollomon J.M."/>
            <person name="Nadeau L.J."/>
            <person name="Nunn H.S."/>
            <person name="Stevenson B.S."/>
            <person name="Bojanowski C.L."/>
            <person name="Crookes-Goodson W.J."/>
        </authorList>
    </citation>
    <scope>NUCLEOTIDE SEQUENCE [LARGE SCALE GENOMIC DNA]</scope>
    <source>
        <strain evidence="10 11">D216</strain>
    </source>
</reference>
<keyword evidence="7" id="KW-0539">Nucleus</keyword>
<dbReference type="Pfam" id="PF04082">
    <property type="entry name" value="Fungal_trans"/>
    <property type="match status" value="1"/>
</dbReference>
<evidence type="ECO:0000256" key="3">
    <source>
        <dbReference type="ARBA" id="ARBA00022833"/>
    </source>
</evidence>
<comment type="subcellular location">
    <subcellularLocation>
        <location evidence="1">Nucleus</location>
    </subcellularLocation>
</comment>
<dbReference type="Proteomes" id="UP000319257">
    <property type="component" value="Unassembled WGS sequence"/>
</dbReference>
<dbReference type="InterPro" id="IPR007219">
    <property type="entry name" value="XnlR_reg_dom"/>
</dbReference>
<keyword evidence="8" id="KW-1133">Transmembrane helix</keyword>
<dbReference type="PROSITE" id="PS50048">
    <property type="entry name" value="ZN2_CY6_FUNGAL_2"/>
    <property type="match status" value="1"/>
</dbReference>
<dbReference type="GO" id="GO:0008270">
    <property type="term" value="F:zinc ion binding"/>
    <property type="evidence" value="ECO:0007669"/>
    <property type="project" value="InterPro"/>
</dbReference>
<dbReference type="PROSITE" id="PS00463">
    <property type="entry name" value="ZN2_CY6_FUNGAL_1"/>
    <property type="match status" value="1"/>
</dbReference>
<sequence length="653" mass="73641">MQPGSRGQKPKVLRRRRIPGTRAHQACLYCKDKKLKCDDQVPACSPCKKLGIECLVQDPLTKRPRARNYLAQLEGRVANLESGGQSSRSPPSPLLTVESYVDESTPSYSRTPDQVQKASDLSSSIGALECRTTHVEPQYLGSSSAFAFSRLINLSLTRDLPITPTFINVADGSTSPPSPGLLPEYDTAVKLSDAYFKHMHPQYPFLHEPTFRRWENELYTSSRSSTEIGYYSTSLFFLNMVYAISALLTPSTQALAEQLYMSAQLYTDALSNNNLESIQALLCYAMYSMRSPTGPSLWKLTGLAIRQCIELGYHRSTKRYLFKNANPWQNEMRKRVFWVAHGMDCMIAMRLGRPLGIPLQEIDAELPMNVDDASVTERGIFDSTISDDNASEQRMTTTSTAIHVFKLRCIWARIHTSFFSDTARLSVDDMTYTSRIQQLRADLDEWLATTPPSREFSSSDLTMFLKQDWYELNYSYTLILLYRNQLAEFKDSSSQIFQDCLQAARTICQGYRRLYIGTSIRYTWSTLHVIFLAGLVYLHCLWTSPTARTAIRPEEITKTCTDCTMVLVAIAEGWQGASPYRDAFEALASRTIGMIMNSNFPAASPPQWQVPPDFGGHDSWAFNLNDLIETGGLDGLDGLLEGFIVDFTQPDVY</sequence>
<name>A0A507B4W1_9PEZI</name>
<comment type="caution">
    <text evidence="10">The sequence shown here is derived from an EMBL/GenBank/DDBJ whole genome shotgun (WGS) entry which is preliminary data.</text>
</comment>
<dbReference type="GO" id="GO:0045944">
    <property type="term" value="P:positive regulation of transcription by RNA polymerase II"/>
    <property type="evidence" value="ECO:0007669"/>
    <property type="project" value="TreeGrafter"/>
</dbReference>
<dbReference type="EMBL" id="SKBQ01000032">
    <property type="protein sequence ID" value="TPX13734.1"/>
    <property type="molecule type" value="Genomic_DNA"/>
</dbReference>
<evidence type="ECO:0000259" key="9">
    <source>
        <dbReference type="PROSITE" id="PS50048"/>
    </source>
</evidence>
<dbReference type="InterPro" id="IPR036864">
    <property type="entry name" value="Zn2-C6_fun-type_DNA-bd_sf"/>
</dbReference>
<dbReference type="InterPro" id="IPR001138">
    <property type="entry name" value="Zn2Cys6_DnaBD"/>
</dbReference>
<dbReference type="Gene3D" id="4.10.240.10">
    <property type="entry name" value="Zn(2)-C6 fungal-type DNA-binding domain"/>
    <property type="match status" value="1"/>
</dbReference>
<evidence type="ECO:0000313" key="10">
    <source>
        <dbReference type="EMBL" id="TPX13734.1"/>
    </source>
</evidence>
<dbReference type="RefSeq" id="XP_030995445.1">
    <property type="nucleotide sequence ID" value="XM_031140514.1"/>
</dbReference>
<dbReference type="Pfam" id="PF00172">
    <property type="entry name" value="Zn_clus"/>
    <property type="match status" value="1"/>
</dbReference>
<protein>
    <recommendedName>
        <fullName evidence="9">Zn(2)-C6 fungal-type domain-containing protein</fullName>
    </recommendedName>
</protein>
<dbReference type="GeneID" id="41973384"/>
<keyword evidence="5" id="KW-0238">DNA-binding</keyword>
<dbReference type="GO" id="GO:0043565">
    <property type="term" value="F:sequence-specific DNA binding"/>
    <property type="evidence" value="ECO:0007669"/>
    <property type="project" value="TreeGrafter"/>
</dbReference>
<dbReference type="SMART" id="SM00066">
    <property type="entry name" value="GAL4"/>
    <property type="match status" value="1"/>
</dbReference>
<dbReference type="GO" id="GO:0000981">
    <property type="term" value="F:DNA-binding transcription factor activity, RNA polymerase II-specific"/>
    <property type="evidence" value="ECO:0007669"/>
    <property type="project" value="InterPro"/>
</dbReference>
<dbReference type="SMART" id="SM00906">
    <property type="entry name" value="Fungal_trans"/>
    <property type="match status" value="1"/>
</dbReference>
<dbReference type="InterPro" id="IPR052202">
    <property type="entry name" value="Yeast_MetPath_Reg"/>
</dbReference>
<dbReference type="AlphaFoldDB" id="A0A507B4W1"/>
<keyword evidence="8" id="KW-0812">Transmembrane</keyword>
<dbReference type="CDD" id="cd00067">
    <property type="entry name" value="GAL4"/>
    <property type="match status" value="1"/>
</dbReference>
<keyword evidence="11" id="KW-1185">Reference proteome</keyword>
<dbReference type="InParanoid" id="A0A507B4W1"/>
<proteinExistence type="predicted"/>
<evidence type="ECO:0000256" key="4">
    <source>
        <dbReference type="ARBA" id="ARBA00023015"/>
    </source>
</evidence>
<keyword evidence="2" id="KW-0479">Metal-binding</keyword>
<dbReference type="OrthoDB" id="189997at2759"/>